<organism evidence="2 3">
    <name type="scientific">Xenopus tropicalis</name>
    <name type="common">Western clawed frog</name>
    <name type="synonym">Silurana tropicalis</name>
    <dbReference type="NCBI Taxonomy" id="8364"/>
    <lineage>
        <taxon>Eukaryota</taxon>
        <taxon>Metazoa</taxon>
        <taxon>Chordata</taxon>
        <taxon>Craniata</taxon>
        <taxon>Vertebrata</taxon>
        <taxon>Euteleostomi</taxon>
        <taxon>Amphibia</taxon>
        <taxon>Batrachia</taxon>
        <taxon>Anura</taxon>
        <taxon>Pipoidea</taxon>
        <taxon>Pipidae</taxon>
        <taxon>Xenopodinae</taxon>
        <taxon>Xenopus</taxon>
        <taxon>Silurana</taxon>
    </lineage>
</organism>
<proteinExistence type="predicted"/>
<evidence type="ECO:0000313" key="2">
    <source>
        <dbReference type="Proteomes" id="UP000008143"/>
    </source>
</evidence>
<evidence type="ECO:0000313" key="3">
    <source>
        <dbReference type="RefSeq" id="XP_031749743.1"/>
    </source>
</evidence>
<dbReference type="Xenbase" id="XB-GENE-29093423">
    <property type="gene designation" value="LOC116407833"/>
</dbReference>
<dbReference type="Pfam" id="PF14521">
    <property type="entry name" value="Aspzincin_M35"/>
    <property type="match status" value="1"/>
</dbReference>
<dbReference type="InterPro" id="IPR024079">
    <property type="entry name" value="MetalloPept_cat_dom_sf"/>
</dbReference>
<name>A0A8J1IVW7_XENTR</name>
<dbReference type="Gene3D" id="3.40.390.10">
    <property type="entry name" value="Collagenase (Catalytic Domain)"/>
    <property type="match status" value="1"/>
</dbReference>
<dbReference type="OrthoDB" id="8896123at2759"/>
<dbReference type="InterPro" id="IPR029463">
    <property type="entry name" value="Lys_MEP"/>
</dbReference>
<dbReference type="AlphaFoldDB" id="A0A8J1IVW7"/>
<dbReference type="GO" id="GO:0004222">
    <property type="term" value="F:metalloendopeptidase activity"/>
    <property type="evidence" value="ECO:0007669"/>
    <property type="project" value="InterPro"/>
</dbReference>
<gene>
    <name evidence="3 4" type="primary">LOC116407833</name>
</gene>
<dbReference type="AGR" id="Xenbase:XB-GENE-29093423"/>
<dbReference type="RefSeq" id="XP_031749743.1">
    <property type="nucleotide sequence ID" value="XM_031893883.1"/>
</dbReference>
<keyword evidence="2" id="KW-1185">Reference proteome</keyword>
<feature type="domain" description="Lysine-specific metallo-endopeptidase" evidence="1">
    <location>
        <begin position="169"/>
        <end position="242"/>
    </location>
</feature>
<dbReference type="Proteomes" id="UP000008143">
    <property type="component" value="Chromosome 9"/>
</dbReference>
<sequence length="402" mass="46536">MEELRELLRLVLSPLIASPLSEDERKAAEEARERTLRILHDSLSKRDALLVEKPEEHPELRYYPLISPALVQDLICELEKVTFMRDNYPENKETMFAGNINSKYLSPLSEDERKAAEEARERTLRILHDALNKRDALLVEKPEEHPELDNWPLISSALVQNLIRELKKVTFVKDNYPENKETMIAYVYPSHSARTIYLCPPFWKQNKYLALGSQIGAFIHEVSHFLGYKDSHTERTDSRAQLHKSLTTYTIADAFERYMSHLVQYEGNSYSCCGETSRDSVCRNSRMGLILRRIIKPNHVFPLSEDERKVAEEARERTLRILHDALNKRDALLVEKPEEHSELRVSLISPALVQDLIRELEKVTFMKDSDPQLLGHVYPSSSTATCFGNNINTWNSIPNWAH</sequence>
<accession>A0A8J1IVW7</accession>
<dbReference type="KEGG" id="xtr:116407833"/>
<evidence type="ECO:0000313" key="4">
    <source>
        <dbReference type="Xenbase" id="XB-GENE-29093423"/>
    </source>
</evidence>
<dbReference type="GeneID" id="116407833"/>
<protein>
    <submittedName>
        <fullName evidence="3">Uncharacterized protein LOC116407833</fullName>
    </submittedName>
</protein>
<dbReference type="SUPFAM" id="SSF55486">
    <property type="entry name" value="Metalloproteases ('zincins'), catalytic domain"/>
    <property type="match status" value="1"/>
</dbReference>
<reference evidence="3" key="1">
    <citation type="submission" date="2025-08" db="UniProtKB">
        <authorList>
            <consortium name="RefSeq"/>
        </authorList>
    </citation>
    <scope>IDENTIFICATION</scope>
    <source>
        <strain evidence="3">Nigerian</strain>
        <tissue evidence="3">Liver and blood</tissue>
    </source>
</reference>
<evidence type="ECO:0000259" key="1">
    <source>
        <dbReference type="Pfam" id="PF14521"/>
    </source>
</evidence>